<dbReference type="EMBL" id="OU963911">
    <property type="protein sequence ID" value="CAH0400832.1"/>
    <property type="molecule type" value="Genomic_DNA"/>
</dbReference>
<dbReference type="Pfam" id="PF17064">
    <property type="entry name" value="QVR"/>
    <property type="match status" value="1"/>
</dbReference>
<dbReference type="PANTHER" id="PTHR33562">
    <property type="entry name" value="ATILLA, ISOFORM B-RELATED-RELATED"/>
    <property type="match status" value="1"/>
</dbReference>
<keyword evidence="4 10" id="KW-0732">Signal</keyword>
<proteinExistence type="predicted"/>
<feature type="transmembrane region" description="Helical" evidence="9">
    <location>
        <begin position="137"/>
        <end position="159"/>
    </location>
</feature>
<keyword evidence="2" id="KW-0336">GPI-anchor</keyword>
<organism evidence="11 12">
    <name type="scientific">Chilo suppressalis</name>
    <name type="common">Asiatic rice borer moth</name>
    <dbReference type="NCBI Taxonomy" id="168631"/>
    <lineage>
        <taxon>Eukaryota</taxon>
        <taxon>Metazoa</taxon>
        <taxon>Ecdysozoa</taxon>
        <taxon>Arthropoda</taxon>
        <taxon>Hexapoda</taxon>
        <taxon>Insecta</taxon>
        <taxon>Pterygota</taxon>
        <taxon>Neoptera</taxon>
        <taxon>Endopterygota</taxon>
        <taxon>Lepidoptera</taxon>
        <taxon>Glossata</taxon>
        <taxon>Ditrysia</taxon>
        <taxon>Pyraloidea</taxon>
        <taxon>Crambidae</taxon>
        <taxon>Crambinae</taxon>
        <taxon>Chilo</taxon>
    </lineage>
</organism>
<dbReference type="InterPro" id="IPR050975">
    <property type="entry name" value="Sleep_regulator"/>
</dbReference>
<keyword evidence="7" id="KW-0325">Glycoprotein</keyword>
<evidence type="ECO:0008006" key="13">
    <source>
        <dbReference type="Google" id="ProtNLM"/>
    </source>
</evidence>
<dbReference type="Proteomes" id="UP001153292">
    <property type="component" value="Chromosome 18"/>
</dbReference>
<keyword evidence="5 9" id="KW-1133">Transmembrane helix</keyword>
<evidence type="ECO:0000256" key="7">
    <source>
        <dbReference type="ARBA" id="ARBA00023180"/>
    </source>
</evidence>
<evidence type="ECO:0000256" key="3">
    <source>
        <dbReference type="ARBA" id="ARBA00022692"/>
    </source>
</evidence>
<dbReference type="InterPro" id="IPR031424">
    <property type="entry name" value="QVR-like"/>
</dbReference>
<evidence type="ECO:0000256" key="4">
    <source>
        <dbReference type="ARBA" id="ARBA00022729"/>
    </source>
</evidence>
<evidence type="ECO:0000256" key="8">
    <source>
        <dbReference type="ARBA" id="ARBA00023288"/>
    </source>
</evidence>
<evidence type="ECO:0000256" key="2">
    <source>
        <dbReference type="ARBA" id="ARBA00022622"/>
    </source>
</evidence>
<protein>
    <recommendedName>
        <fullName evidence="13">Protein sleepless</fullName>
    </recommendedName>
</protein>
<keyword evidence="8" id="KW-0449">Lipoprotein</keyword>
<feature type="signal peptide" evidence="10">
    <location>
        <begin position="1"/>
        <end position="22"/>
    </location>
</feature>
<evidence type="ECO:0000313" key="11">
    <source>
        <dbReference type="EMBL" id="CAH0400832.1"/>
    </source>
</evidence>
<accession>A0ABN8B1Z0</accession>
<name>A0ABN8B1Z0_CHISP</name>
<evidence type="ECO:0000256" key="6">
    <source>
        <dbReference type="ARBA" id="ARBA00023136"/>
    </source>
</evidence>
<keyword evidence="6 9" id="KW-0472">Membrane</keyword>
<evidence type="ECO:0000256" key="5">
    <source>
        <dbReference type="ARBA" id="ARBA00022989"/>
    </source>
</evidence>
<reference evidence="11" key="1">
    <citation type="submission" date="2021-12" db="EMBL/GenBank/DDBJ databases">
        <authorList>
            <person name="King R."/>
        </authorList>
    </citation>
    <scope>NUCLEOTIDE SEQUENCE</scope>
</reference>
<evidence type="ECO:0000313" key="12">
    <source>
        <dbReference type="Proteomes" id="UP001153292"/>
    </source>
</evidence>
<evidence type="ECO:0000256" key="9">
    <source>
        <dbReference type="SAM" id="Phobius"/>
    </source>
</evidence>
<comment type="subcellular location">
    <subcellularLocation>
        <location evidence="1">Membrane</location>
        <topology evidence="1">Lipid-anchor</topology>
        <topology evidence="1">GPI-anchor</topology>
    </subcellularLocation>
</comment>
<gene>
    <name evidence="11" type="ORF">CHILSU_LOCUS4035</name>
</gene>
<sequence length="161" mass="17781">MARTAVYLSIVVLLAVFEIGSCLRCYQCNSQADPTCRDPFQKTAKSVDCGSQDSYNYNNNFLRFLLTTEDNKHMNIVGATRYCHKIVTSTGTVIRTCLDSNPINKNQSCQLLDSPIQIDASRKITHCSVCESDNCNGVGAISSSLPLAAMTVFLSYLVYKQ</sequence>
<evidence type="ECO:0000256" key="1">
    <source>
        <dbReference type="ARBA" id="ARBA00004589"/>
    </source>
</evidence>
<evidence type="ECO:0000256" key="10">
    <source>
        <dbReference type="SAM" id="SignalP"/>
    </source>
</evidence>
<feature type="chain" id="PRO_5045904972" description="Protein sleepless" evidence="10">
    <location>
        <begin position="23"/>
        <end position="161"/>
    </location>
</feature>
<keyword evidence="3 9" id="KW-0812">Transmembrane</keyword>
<keyword evidence="12" id="KW-1185">Reference proteome</keyword>